<dbReference type="EMBL" id="ML993631">
    <property type="protein sequence ID" value="KAF2159913.1"/>
    <property type="molecule type" value="Genomic_DNA"/>
</dbReference>
<feature type="region of interest" description="Disordered" evidence="1">
    <location>
        <begin position="40"/>
        <end position="74"/>
    </location>
</feature>
<protein>
    <submittedName>
        <fullName evidence="2">Uncharacterized protein</fullName>
    </submittedName>
</protein>
<name>A0A6A6BZ83_ZASCE</name>
<keyword evidence="3" id="KW-1185">Reference proteome</keyword>
<accession>A0A6A6BZ83</accession>
<organism evidence="2 3">
    <name type="scientific">Zasmidium cellare ATCC 36951</name>
    <dbReference type="NCBI Taxonomy" id="1080233"/>
    <lineage>
        <taxon>Eukaryota</taxon>
        <taxon>Fungi</taxon>
        <taxon>Dikarya</taxon>
        <taxon>Ascomycota</taxon>
        <taxon>Pezizomycotina</taxon>
        <taxon>Dothideomycetes</taxon>
        <taxon>Dothideomycetidae</taxon>
        <taxon>Mycosphaerellales</taxon>
        <taxon>Mycosphaerellaceae</taxon>
        <taxon>Zasmidium</taxon>
    </lineage>
</organism>
<sequence length="74" mass="7834">MGVFINPARGMGVGLGPSMRAIKFWWASARALQHAVGSLPGAGANGRVAPEEGGGGNYRNQPSNDYVSYRKQEN</sequence>
<proteinExistence type="predicted"/>
<dbReference type="Proteomes" id="UP000799537">
    <property type="component" value="Unassembled WGS sequence"/>
</dbReference>
<evidence type="ECO:0000313" key="2">
    <source>
        <dbReference type="EMBL" id="KAF2159913.1"/>
    </source>
</evidence>
<evidence type="ECO:0000313" key="3">
    <source>
        <dbReference type="Proteomes" id="UP000799537"/>
    </source>
</evidence>
<dbReference type="RefSeq" id="XP_033660802.1">
    <property type="nucleotide sequence ID" value="XM_033809513.1"/>
</dbReference>
<evidence type="ECO:0000256" key="1">
    <source>
        <dbReference type="SAM" id="MobiDB-lite"/>
    </source>
</evidence>
<reference evidence="2" key="1">
    <citation type="journal article" date="2020" name="Stud. Mycol.">
        <title>101 Dothideomycetes genomes: a test case for predicting lifestyles and emergence of pathogens.</title>
        <authorList>
            <person name="Haridas S."/>
            <person name="Albert R."/>
            <person name="Binder M."/>
            <person name="Bloem J."/>
            <person name="Labutti K."/>
            <person name="Salamov A."/>
            <person name="Andreopoulos B."/>
            <person name="Baker S."/>
            <person name="Barry K."/>
            <person name="Bills G."/>
            <person name="Bluhm B."/>
            <person name="Cannon C."/>
            <person name="Castanera R."/>
            <person name="Culley D."/>
            <person name="Daum C."/>
            <person name="Ezra D."/>
            <person name="Gonzalez J."/>
            <person name="Henrissat B."/>
            <person name="Kuo A."/>
            <person name="Liang C."/>
            <person name="Lipzen A."/>
            <person name="Lutzoni F."/>
            <person name="Magnuson J."/>
            <person name="Mondo S."/>
            <person name="Nolan M."/>
            <person name="Ohm R."/>
            <person name="Pangilinan J."/>
            <person name="Park H.-J."/>
            <person name="Ramirez L."/>
            <person name="Alfaro M."/>
            <person name="Sun H."/>
            <person name="Tritt A."/>
            <person name="Yoshinaga Y."/>
            <person name="Zwiers L.-H."/>
            <person name="Turgeon B."/>
            <person name="Goodwin S."/>
            <person name="Spatafora J."/>
            <person name="Crous P."/>
            <person name="Grigoriev I."/>
        </authorList>
    </citation>
    <scope>NUCLEOTIDE SEQUENCE</scope>
    <source>
        <strain evidence="2">ATCC 36951</strain>
    </source>
</reference>
<dbReference type="AlphaFoldDB" id="A0A6A6BZ83"/>
<gene>
    <name evidence="2" type="ORF">M409DRAFT_29522</name>
</gene>
<dbReference type="GeneID" id="54562785"/>